<evidence type="ECO:0000256" key="3">
    <source>
        <dbReference type="ARBA" id="ARBA00022452"/>
    </source>
</evidence>
<evidence type="ECO:0000256" key="5">
    <source>
        <dbReference type="ARBA" id="ARBA00023077"/>
    </source>
</evidence>
<dbReference type="InterPro" id="IPR023996">
    <property type="entry name" value="TonB-dep_OMP_SusC/RagA"/>
</dbReference>
<evidence type="ECO:0000256" key="1">
    <source>
        <dbReference type="ARBA" id="ARBA00004571"/>
    </source>
</evidence>
<feature type="chain" id="PRO_5006601992" evidence="10">
    <location>
        <begin position="31"/>
        <end position="1123"/>
    </location>
</feature>
<proteinExistence type="inferred from homology"/>
<dbReference type="Gene3D" id="2.40.170.20">
    <property type="entry name" value="TonB-dependent receptor, beta-barrel domain"/>
    <property type="match status" value="1"/>
</dbReference>
<dbReference type="Gene3D" id="2.170.130.10">
    <property type="entry name" value="TonB-dependent receptor, plug domain"/>
    <property type="match status" value="1"/>
</dbReference>
<dbReference type="Gene3D" id="2.60.40.1120">
    <property type="entry name" value="Carboxypeptidase-like, regulatory domain"/>
    <property type="match status" value="1"/>
</dbReference>
<keyword evidence="2 8" id="KW-0813">Transport</keyword>
<evidence type="ECO:0000256" key="2">
    <source>
        <dbReference type="ARBA" id="ARBA00022448"/>
    </source>
</evidence>
<reference evidence="14" key="1">
    <citation type="submission" date="2015-11" db="EMBL/GenBank/DDBJ databases">
        <authorList>
            <person name="Holder M.E."/>
            <person name="Ajami N.J."/>
            <person name="Petrosino J.F."/>
        </authorList>
    </citation>
    <scope>NUCLEOTIDE SEQUENCE [LARGE SCALE GENOMIC DNA]</scope>
    <source>
        <strain evidence="14">F0113</strain>
    </source>
</reference>
<keyword evidence="3 8" id="KW-1134">Transmembrane beta strand</keyword>
<evidence type="ECO:0000256" key="4">
    <source>
        <dbReference type="ARBA" id="ARBA00022692"/>
    </source>
</evidence>
<evidence type="ECO:0000256" key="10">
    <source>
        <dbReference type="SAM" id="SignalP"/>
    </source>
</evidence>
<feature type="domain" description="TonB-dependent receptor-like beta-barrel" evidence="11">
    <location>
        <begin position="512"/>
        <end position="888"/>
    </location>
</feature>
<dbReference type="InterPro" id="IPR023997">
    <property type="entry name" value="TonB-dep_OMP_SusC/RagA_CS"/>
</dbReference>
<evidence type="ECO:0000256" key="7">
    <source>
        <dbReference type="ARBA" id="ARBA00023237"/>
    </source>
</evidence>
<keyword evidence="7 8" id="KW-0998">Cell outer membrane</keyword>
<evidence type="ECO:0000256" key="8">
    <source>
        <dbReference type="PROSITE-ProRule" id="PRU01360"/>
    </source>
</evidence>
<dbReference type="SUPFAM" id="SSF49464">
    <property type="entry name" value="Carboxypeptidase regulatory domain-like"/>
    <property type="match status" value="1"/>
</dbReference>
<dbReference type="eggNOG" id="COG1629">
    <property type="taxonomic scope" value="Bacteria"/>
</dbReference>
<gene>
    <name evidence="13" type="ORF">AS203_11085</name>
</gene>
<dbReference type="AlphaFoldDB" id="A0A0S2KMT8"/>
<comment type="similarity">
    <text evidence="8 9">Belongs to the TonB-dependent receptor family.</text>
</comment>
<dbReference type="InterPro" id="IPR037066">
    <property type="entry name" value="Plug_dom_sf"/>
</dbReference>
<dbReference type="Pfam" id="PF13715">
    <property type="entry name" value="CarbopepD_reg_2"/>
    <property type="match status" value="1"/>
</dbReference>
<dbReference type="RefSeq" id="WP_060544473.1">
    <property type="nucleotide sequence ID" value="NZ_CP013195.1"/>
</dbReference>
<accession>A0A0S2KMT8</accession>
<evidence type="ECO:0000259" key="11">
    <source>
        <dbReference type="Pfam" id="PF00593"/>
    </source>
</evidence>
<dbReference type="OrthoDB" id="668629at2"/>
<feature type="domain" description="TonB-dependent receptor plug" evidence="12">
    <location>
        <begin position="228"/>
        <end position="354"/>
    </location>
</feature>
<dbReference type="InterPro" id="IPR000531">
    <property type="entry name" value="Beta-barrel_TonB"/>
</dbReference>
<keyword evidence="6 8" id="KW-0472">Membrane</keyword>
<name>A0A0S2KMT8_9BACT</name>
<dbReference type="PROSITE" id="PS52016">
    <property type="entry name" value="TONB_DEPENDENT_REC_3"/>
    <property type="match status" value="1"/>
</dbReference>
<dbReference type="KEGG" id="peo:AS203_11085"/>
<dbReference type="EMBL" id="CP013195">
    <property type="protein sequence ID" value="ALO49557.1"/>
    <property type="molecule type" value="Genomic_DNA"/>
</dbReference>
<evidence type="ECO:0000256" key="9">
    <source>
        <dbReference type="RuleBase" id="RU003357"/>
    </source>
</evidence>
<comment type="subcellular location">
    <subcellularLocation>
        <location evidence="1 8">Cell outer membrane</location>
        <topology evidence="1 8">Multi-pass membrane protein</topology>
    </subcellularLocation>
</comment>
<sequence>MRKQTSNTKAFPYWLCALCLALLSGVGARAQNQGFDDWKNTPITLHVSNEQLGAVLEKVVKQAQATIELQEVTLVGINRPTTLNVKNIALDKVLGQLIGDQNVRIRFEAGRHVVISPYERTTEATKDMLRIGGVVVDAKTREVLVGATVMVTDGTKTGGIQGSITDVNGKFSLQVPQKASIKVSYMGYEPQSLQITRNNLNMKIALKEDGQMVDEVVVTGISKRRKSSFTGNYVSVKGEELRKLNPNNILKSLQFYDPSFKVLESNTRGSDPNAQPEFLIRGDQNLGSTASLNSMDLLLDNVSSRPNTPLFVLDGFIVSMSRILQLDPERIENVTILKDAAATAIYGSRASNGVVVIETKVAPDGVLSVNYNGGLTIQAPDLTDYKLMNAKEKLQMEWDAGVYDPTNAKSMNRYNQLLRNVLAGVDTYWLSKPLRTAVAHRHSLSAAGGTEAFRYSLDLNAAFNPGVMKGSEQNTKSLNFNMTYRKESLTIGASLNLAESGGHNSPYGSFSEYTRVNPYYRPTNEYGEYLRQLDNHTGSGSVPIANPLYNANVGIKDLTSNTNITANLNLEYRLLKNLRITESLSYMRGMARTEHFLPADHTSFLTELDKTLRGSYTKNTGEMTSWSSNLGVNWNMAQKKHLFSVFGNWTLTEDKSNYVNLSAVGYPDPHMDDFIFGNKMTTHPSGSESISRSMGIITQLSYSYDNKYSIDANISSEITSRYADHSLTPFWSVGARWNAYREKWFAGRVSNLVFRATYGVTGAQNSSPADAIEYYTFSQTMRPYASFSTLGAVLSRLNNPDIKWTKTDNMSFGVDFGIWKNRINLSFNYYNNISRQLLTNYDLAPSTGFESQYINAGELQNRGFDATVNVIALQNIRKQFYWTVAVGMNHNRNKIRKISDYLRKMNEEQLKSASAPLPVYQEGKSTTTYYAVRSLGIDPMTGKEVFLTKDGQKTFVWNSADKVPVGDTTPKINGTISTSINWRDFSCTLGFIYKWGGIVYNQTLVDKIENSNIAYNLDRRAAQDRWHKPGDVVKYKKIDLNGSQTPASDRFIMKDNELRLASINLGYRFKQSDYKFLSRLNIDVFSLNFTTNDLLRLSTVKMERGLGYPFSRSYTLTFSLIFK</sequence>
<dbReference type="InterPro" id="IPR008969">
    <property type="entry name" value="CarboxyPept-like_regulatory"/>
</dbReference>
<evidence type="ECO:0000313" key="14">
    <source>
        <dbReference type="Proteomes" id="UP000056252"/>
    </source>
</evidence>
<feature type="signal peptide" evidence="10">
    <location>
        <begin position="1"/>
        <end position="30"/>
    </location>
</feature>
<keyword evidence="5 9" id="KW-0798">TonB box</keyword>
<dbReference type="Proteomes" id="UP000056252">
    <property type="component" value="Chromosome"/>
</dbReference>
<dbReference type="SUPFAM" id="SSF56935">
    <property type="entry name" value="Porins"/>
    <property type="match status" value="1"/>
</dbReference>
<keyword evidence="10" id="KW-0732">Signal</keyword>
<dbReference type="STRING" id="76123.AS203_11085"/>
<protein>
    <submittedName>
        <fullName evidence="13">SusC/RagA family TonB-linked outer membrane protein</fullName>
    </submittedName>
</protein>
<dbReference type="InterPro" id="IPR039426">
    <property type="entry name" value="TonB-dep_rcpt-like"/>
</dbReference>
<dbReference type="NCBIfam" id="TIGR04057">
    <property type="entry name" value="SusC_RagA_signa"/>
    <property type="match status" value="1"/>
</dbReference>
<keyword evidence="14" id="KW-1185">Reference proteome</keyword>
<dbReference type="NCBIfam" id="TIGR04056">
    <property type="entry name" value="OMP_RagA_SusC"/>
    <property type="match status" value="1"/>
</dbReference>
<dbReference type="GO" id="GO:0009279">
    <property type="term" value="C:cell outer membrane"/>
    <property type="evidence" value="ECO:0007669"/>
    <property type="project" value="UniProtKB-SubCell"/>
</dbReference>
<dbReference type="InterPro" id="IPR012910">
    <property type="entry name" value="Plug_dom"/>
</dbReference>
<dbReference type="Pfam" id="PF07715">
    <property type="entry name" value="Plug"/>
    <property type="match status" value="1"/>
</dbReference>
<evidence type="ECO:0000313" key="13">
    <source>
        <dbReference type="EMBL" id="ALO49557.1"/>
    </source>
</evidence>
<evidence type="ECO:0000256" key="6">
    <source>
        <dbReference type="ARBA" id="ARBA00023136"/>
    </source>
</evidence>
<keyword evidence="4 8" id="KW-0812">Transmembrane</keyword>
<organism evidence="13 14">
    <name type="scientific">Hoylesella enoeca</name>
    <dbReference type="NCBI Taxonomy" id="76123"/>
    <lineage>
        <taxon>Bacteria</taxon>
        <taxon>Pseudomonadati</taxon>
        <taxon>Bacteroidota</taxon>
        <taxon>Bacteroidia</taxon>
        <taxon>Bacteroidales</taxon>
        <taxon>Prevotellaceae</taxon>
        <taxon>Hoylesella</taxon>
    </lineage>
</organism>
<dbReference type="InterPro" id="IPR036942">
    <property type="entry name" value="Beta-barrel_TonB_sf"/>
</dbReference>
<dbReference type="Pfam" id="PF00593">
    <property type="entry name" value="TonB_dep_Rec_b-barrel"/>
    <property type="match status" value="1"/>
</dbReference>
<evidence type="ECO:0000259" key="12">
    <source>
        <dbReference type="Pfam" id="PF07715"/>
    </source>
</evidence>